<dbReference type="Gene3D" id="3.10.450.40">
    <property type="match status" value="1"/>
</dbReference>
<dbReference type="InterPro" id="IPR007048">
    <property type="entry name" value="IraD/Gp25-like"/>
</dbReference>
<dbReference type="EMBL" id="JAZGQK010000007">
    <property type="protein sequence ID" value="MEE6258979.1"/>
    <property type="molecule type" value="Genomic_DNA"/>
</dbReference>
<dbReference type="RefSeq" id="WP_331214096.1">
    <property type="nucleotide sequence ID" value="NZ_JAZGQK010000007.1"/>
</dbReference>
<sequence>MSGDFIGRGWGFPAAISHAGAVRLVGGVDEIDGAIRMILSTMPGERVMRPEFGCAMWDLVFAPLTAGTLGLIEQAVREAIERWEPRIVLDRVEALAEPGNGSVLIELGYRLRATNDRRNLVFPFYTIPIEERDS</sequence>
<name>A0ABU7RR53_9ACTN</name>
<feature type="domain" description="IraD/Gp25-like" evidence="1">
    <location>
        <begin position="29"/>
        <end position="115"/>
    </location>
</feature>
<dbReference type="Pfam" id="PF04965">
    <property type="entry name" value="GPW_gp25"/>
    <property type="match status" value="1"/>
</dbReference>
<keyword evidence="3" id="KW-1185">Reference proteome</keyword>
<dbReference type="SUPFAM" id="SSF160719">
    <property type="entry name" value="gpW/gp25-like"/>
    <property type="match status" value="1"/>
</dbReference>
<comment type="caution">
    <text evidence="2">The sequence shown here is derived from an EMBL/GenBank/DDBJ whole genome shotgun (WGS) entry which is preliminary data.</text>
</comment>
<proteinExistence type="predicted"/>
<organism evidence="2 3">
    <name type="scientific">Plantactinospora sonchi</name>
    <dbReference type="NCBI Taxonomy" id="1544735"/>
    <lineage>
        <taxon>Bacteria</taxon>
        <taxon>Bacillati</taxon>
        <taxon>Actinomycetota</taxon>
        <taxon>Actinomycetes</taxon>
        <taxon>Micromonosporales</taxon>
        <taxon>Micromonosporaceae</taxon>
        <taxon>Plantactinospora</taxon>
    </lineage>
</organism>
<accession>A0ABU7RR53</accession>
<protein>
    <submittedName>
        <fullName evidence="2">GPW/gp25 family protein</fullName>
    </submittedName>
</protein>
<gene>
    <name evidence="2" type="ORF">V1633_10810</name>
</gene>
<reference evidence="2 3" key="1">
    <citation type="submission" date="2024-01" db="EMBL/GenBank/DDBJ databases">
        <title>Genome insights into Plantactinospora sonchi sp. nov.</title>
        <authorList>
            <person name="Wang L."/>
        </authorList>
    </citation>
    <scope>NUCLEOTIDE SEQUENCE [LARGE SCALE GENOMIC DNA]</scope>
    <source>
        <strain evidence="2 3">NEAU-QY2</strain>
    </source>
</reference>
<evidence type="ECO:0000313" key="3">
    <source>
        <dbReference type="Proteomes" id="UP001332243"/>
    </source>
</evidence>
<evidence type="ECO:0000259" key="1">
    <source>
        <dbReference type="Pfam" id="PF04965"/>
    </source>
</evidence>
<dbReference type="Proteomes" id="UP001332243">
    <property type="component" value="Unassembled WGS sequence"/>
</dbReference>
<evidence type="ECO:0000313" key="2">
    <source>
        <dbReference type="EMBL" id="MEE6258979.1"/>
    </source>
</evidence>